<keyword evidence="3" id="KW-1185">Reference proteome</keyword>
<dbReference type="PANTHER" id="PTHR43130">
    <property type="entry name" value="ARAC-FAMILY TRANSCRIPTIONAL REGULATOR"/>
    <property type="match status" value="1"/>
</dbReference>
<dbReference type="Pfam" id="PF01965">
    <property type="entry name" value="DJ-1_PfpI"/>
    <property type="match status" value="1"/>
</dbReference>
<sequence length="232" mass="25397">MKAWISDLRFVASNGTKLQSYGMVLFRAFDLLDAYTPMEINIALISETMDPVTTEPMTAMMNPFNSTVYPKLPPTHTFETAPKELDVLIVPGGPGMRSLHLNATLKYIRETAPKVKHVITICTGSGLAARAGILDGKKATTNKSSWPGVIPFGPNTTWVPSARWVVDDSGLPPIWSSSGVTAGLDLTFHFVEAFYGKEHATSIASLMEYVRHTDPSWDPFARNDTTLTSTMS</sequence>
<dbReference type="PANTHER" id="PTHR43130:SF15">
    <property type="entry name" value="THIJ_PFPI FAMILY PROTEIN (AFU_ORTHOLOGUE AFUA_5G14240)"/>
    <property type="match status" value="1"/>
</dbReference>
<feature type="domain" description="DJ-1/PfpI" evidence="1">
    <location>
        <begin position="71"/>
        <end position="192"/>
    </location>
</feature>
<dbReference type="AlphaFoldDB" id="A0A6A6EYF0"/>
<name>A0A6A6EYF0_9PEZI</name>
<dbReference type="Gene3D" id="3.40.50.880">
    <property type="match status" value="1"/>
</dbReference>
<proteinExistence type="predicted"/>
<dbReference type="InterPro" id="IPR002818">
    <property type="entry name" value="DJ-1/PfpI"/>
</dbReference>
<dbReference type="Proteomes" id="UP000800200">
    <property type="component" value="Unassembled WGS sequence"/>
</dbReference>
<organism evidence="2 3">
    <name type="scientific">Zopfia rhizophila CBS 207.26</name>
    <dbReference type="NCBI Taxonomy" id="1314779"/>
    <lineage>
        <taxon>Eukaryota</taxon>
        <taxon>Fungi</taxon>
        <taxon>Dikarya</taxon>
        <taxon>Ascomycota</taxon>
        <taxon>Pezizomycotina</taxon>
        <taxon>Dothideomycetes</taxon>
        <taxon>Dothideomycetes incertae sedis</taxon>
        <taxon>Zopfiaceae</taxon>
        <taxon>Zopfia</taxon>
    </lineage>
</organism>
<dbReference type="SUPFAM" id="SSF52317">
    <property type="entry name" value="Class I glutamine amidotransferase-like"/>
    <property type="match status" value="1"/>
</dbReference>
<reference evidence="2" key="1">
    <citation type="journal article" date="2020" name="Stud. Mycol.">
        <title>101 Dothideomycetes genomes: a test case for predicting lifestyles and emergence of pathogens.</title>
        <authorList>
            <person name="Haridas S."/>
            <person name="Albert R."/>
            <person name="Binder M."/>
            <person name="Bloem J."/>
            <person name="Labutti K."/>
            <person name="Salamov A."/>
            <person name="Andreopoulos B."/>
            <person name="Baker S."/>
            <person name="Barry K."/>
            <person name="Bills G."/>
            <person name="Bluhm B."/>
            <person name="Cannon C."/>
            <person name="Castanera R."/>
            <person name="Culley D."/>
            <person name="Daum C."/>
            <person name="Ezra D."/>
            <person name="Gonzalez J."/>
            <person name="Henrissat B."/>
            <person name="Kuo A."/>
            <person name="Liang C."/>
            <person name="Lipzen A."/>
            <person name="Lutzoni F."/>
            <person name="Magnuson J."/>
            <person name="Mondo S."/>
            <person name="Nolan M."/>
            <person name="Ohm R."/>
            <person name="Pangilinan J."/>
            <person name="Park H.-J."/>
            <person name="Ramirez L."/>
            <person name="Alfaro M."/>
            <person name="Sun H."/>
            <person name="Tritt A."/>
            <person name="Yoshinaga Y."/>
            <person name="Zwiers L.-H."/>
            <person name="Turgeon B."/>
            <person name="Goodwin S."/>
            <person name="Spatafora J."/>
            <person name="Crous P."/>
            <person name="Grigoriev I."/>
        </authorList>
    </citation>
    <scope>NUCLEOTIDE SEQUENCE</scope>
    <source>
        <strain evidence="2">CBS 207.26</strain>
    </source>
</reference>
<evidence type="ECO:0000259" key="1">
    <source>
        <dbReference type="Pfam" id="PF01965"/>
    </source>
</evidence>
<dbReference type="InterPro" id="IPR052158">
    <property type="entry name" value="INH-QAR"/>
</dbReference>
<dbReference type="CDD" id="cd03139">
    <property type="entry name" value="GATase1_PfpI_2"/>
    <property type="match status" value="1"/>
</dbReference>
<dbReference type="EMBL" id="ML994610">
    <property type="protein sequence ID" value="KAF2195180.1"/>
    <property type="molecule type" value="Genomic_DNA"/>
</dbReference>
<dbReference type="OrthoDB" id="543156at2759"/>
<gene>
    <name evidence="2" type="ORF">K469DRAFT_733875</name>
</gene>
<evidence type="ECO:0000313" key="3">
    <source>
        <dbReference type="Proteomes" id="UP000800200"/>
    </source>
</evidence>
<dbReference type="InterPro" id="IPR029062">
    <property type="entry name" value="Class_I_gatase-like"/>
</dbReference>
<protein>
    <submittedName>
        <fullName evidence="2">DJ-1/PfpI family protein</fullName>
    </submittedName>
</protein>
<evidence type="ECO:0000313" key="2">
    <source>
        <dbReference type="EMBL" id="KAF2195180.1"/>
    </source>
</evidence>
<accession>A0A6A6EYF0</accession>